<evidence type="ECO:0000313" key="4">
    <source>
        <dbReference type="RefSeq" id="XP_064071908.1"/>
    </source>
</evidence>
<protein>
    <submittedName>
        <fullName evidence="4">DNA polymerase nu-like</fullName>
    </submittedName>
</protein>
<dbReference type="InterPro" id="IPR043502">
    <property type="entry name" value="DNA/RNA_pol_sf"/>
</dbReference>
<keyword evidence="3" id="KW-1185">Reference proteome</keyword>
<dbReference type="InterPro" id="IPR036397">
    <property type="entry name" value="RNaseH_sf"/>
</dbReference>
<dbReference type="SMART" id="SM00482">
    <property type="entry name" value="POLAc"/>
    <property type="match status" value="1"/>
</dbReference>
<dbReference type="Gene3D" id="3.30.70.370">
    <property type="match status" value="1"/>
</dbReference>
<evidence type="ECO:0000256" key="1">
    <source>
        <dbReference type="ARBA" id="ARBA00022705"/>
    </source>
</evidence>
<dbReference type="PRINTS" id="PR00868">
    <property type="entry name" value="DNAPOLI"/>
</dbReference>
<dbReference type="SUPFAM" id="SSF56672">
    <property type="entry name" value="DNA/RNA polymerases"/>
    <property type="match status" value="1"/>
</dbReference>
<dbReference type="Pfam" id="PF00476">
    <property type="entry name" value="DNA_pol_A"/>
    <property type="match status" value="1"/>
</dbReference>
<evidence type="ECO:0000313" key="3">
    <source>
        <dbReference type="Proteomes" id="UP001652626"/>
    </source>
</evidence>
<name>A0ABM4AKU9_VANTA</name>
<proteinExistence type="predicted"/>
<gene>
    <name evidence="4" type="primary">LOC113393810</name>
</gene>
<dbReference type="Gene3D" id="1.20.1060.10">
    <property type="entry name" value="Taq DNA Polymerase, Chain T, domain 4"/>
    <property type="match status" value="1"/>
</dbReference>
<evidence type="ECO:0000259" key="2">
    <source>
        <dbReference type="SMART" id="SM00482"/>
    </source>
</evidence>
<dbReference type="RefSeq" id="XP_064071908.1">
    <property type="nucleotide sequence ID" value="XM_064215838.1"/>
</dbReference>
<dbReference type="GeneID" id="113393810"/>
<accession>A0ABM4AKU9</accession>
<dbReference type="PANTHER" id="PTHR10133:SF27">
    <property type="entry name" value="DNA POLYMERASE NU"/>
    <property type="match status" value="1"/>
</dbReference>
<organism evidence="3 4">
    <name type="scientific">Vanessa tameamea</name>
    <name type="common">Kamehameha butterfly</name>
    <dbReference type="NCBI Taxonomy" id="334116"/>
    <lineage>
        <taxon>Eukaryota</taxon>
        <taxon>Metazoa</taxon>
        <taxon>Ecdysozoa</taxon>
        <taxon>Arthropoda</taxon>
        <taxon>Hexapoda</taxon>
        <taxon>Insecta</taxon>
        <taxon>Pterygota</taxon>
        <taxon>Neoptera</taxon>
        <taxon>Endopterygota</taxon>
        <taxon>Lepidoptera</taxon>
        <taxon>Glossata</taxon>
        <taxon>Ditrysia</taxon>
        <taxon>Papilionoidea</taxon>
        <taxon>Nymphalidae</taxon>
        <taxon>Nymphalinae</taxon>
        <taxon>Vanessa</taxon>
    </lineage>
</organism>
<keyword evidence="1" id="KW-0235">DNA replication</keyword>
<feature type="domain" description="DNA-directed DNA polymerase family A palm" evidence="2">
    <location>
        <begin position="299"/>
        <end position="504"/>
    </location>
</feature>
<reference evidence="4" key="1">
    <citation type="submission" date="2025-08" db="UniProtKB">
        <authorList>
            <consortium name="RefSeq"/>
        </authorList>
    </citation>
    <scope>IDENTIFICATION</scope>
    <source>
        <tissue evidence="4">Whole body</tissue>
    </source>
</reference>
<dbReference type="InterPro" id="IPR002298">
    <property type="entry name" value="DNA_polymerase_A"/>
</dbReference>
<dbReference type="Gene3D" id="1.10.150.20">
    <property type="entry name" value="5' to 3' exonuclease, C-terminal subdomain"/>
    <property type="match status" value="1"/>
</dbReference>
<sequence>MTMAAAGNWGSLVFETLRKIFSNNVLTCYEAKELIIYLKCHFKLSFTALNVIDVKIGSALLSPDDPPENFSDVQKLLEFIPNFTIATECSLQKAAWYITLLKGSSAKLNAMLIENGLWKVFEDIEMKILLIVADMQHIGVAVDVDELKSMENILMVRMKEIEGECYKAAGKTFQINSSLQVRTILYDELKLDTESNVKIRETISRGAKSTAEAALRSLTTVHPLPKLILEYRHLHKAHATFLVGIAQHVKDGVVRPTWDQTAAATGRIAANNPNLQAIPKKPFDLVLFPKDGDDGPRVRLRRAVRARAGRRVLAADFRHVESRVLAHRARDERLRRALAQPDLFRQLARLWSRGAAEASAELRERTKRLVYASVYGAGAGKLMEILDVDYERALSIMTSFNSTFPSLKNFSKSIVTECEKRDGRLTLASGRARTFRDICSSNFADKSHAERQAVNFIIQGTAADLCKTAMILTTDKLRHADPPIDAHLVLQIHDELVWEVLDEHLDRAAAIIKTTMENCGRECGLDVVLPVAMYRGMSWGEMEEFIPKEIV</sequence>
<dbReference type="Proteomes" id="UP001652626">
    <property type="component" value="Chromosome 9"/>
</dbReference>
<dbReference type="Gene3D" id="3.30.420.10">
    <property type="entry name" value="Ribonuclease H-like superfamily/Ribonuclease H"/>
    <property type="match status" value="1"/>
</dbReference>
<dbReference type="PANTHER" id="PTHR10133">
    <property type="entry name" value="DNA POLYMERASE I"/>
    <property type="match status" value="1"/>
</dbReference>
<dbReference type="InterPro" id="IPR001098">
    <property type="entry name" value="DNA-dir_DNA_pol_A_palm_dom"/>
</dbReference>